<dbReference type="SUPFAM" id="SSF82689">
    <property type="entry name" value="Mechanosensitive channel protein MscS (YggB), C-terminal domain"/>
    <property type="match status" value="1"/>
</dbReference>
<dbReference type="Proteomes" id="UP001576776">
    <property type="component" value="Unassembled WGS sequence"/>
</dbReference>
<dbReference type="InterPro" id="IPR049278">
    <property type="entry name" value="MS_channel_C"/>
</dbReference>
<proteinExistence type="predicted"/>
<dbReference type="PANTHER" id="PTHR30460">
    <property type="entry name" value="MODERATE CONDUCTANCE MECHANOSENSITIVE CHANNEL YBIO"/>
    <property type="match status" value="1"/>
</dbReference>
<evidence type="ECO:0000259" key="3">
    <source>
        <dbReference type="Pfam" id="PF21082"/>
    </source>
</evidence>
<accession>A0ABV4YEC2</accession>
<dbReference type="InterPro" id="IPR011066">
    <property type="entry name" value="MscS_channel_C_sf"/>
</dbReference>
<sequence length="116" mass="13396">MLNLFHRWFRSITNYSKQYIFAVVEVAVPSNSNLVHIYQVIEEIGQQLNTDYPDVLEPTQIDGIESLGESNLLLRTLTKVKPGKHLQIQRILRKNFMDTLLREGILLPASRESSED</sequence>
<gene>
    <name evidence="4" type="ORF">ACE1B6_17810</name>
</gene>
<organism evidence="4 5">
    <name type="scientific">Floridaenema fluviatile BLCC-F154</name>
    <dbReference type="NCBI Taxonomy" id="3153640"/>
    <lineage>
        <taxon>Bacteria</taxon>
        <taxon>Bacillati</taxon>
        <taxon>Cyanobacteriota</taxon>
        <taxon>Cyanophyceae</taxon>
        <taxon>Oscillatoriophycideae</taxon>
        <taxon>Aerosakkonematales</taxon>
        <taxon>Aerosakkonemataceae</taxon>
        <taxon>Floridanema</taxon>
        <taxon>Floridanema fluviatile</taxon>
    </lineage>
</organism>
<dbReference type="EMBL" id="JBHFNS010000069">
    <property type="protein sequence ID" value="MFB2937107.1"/>
    <property type="molecule type" value="Genomic_DNA"/>
</dbReference>
<dbReference type="Pfam" id="PF21082">
    <property type="entry name" value="MS_channel_3rd"/>
    <property type="match status" value="1"/>
</dbReference>
<feature type="domain" description="Mechanosensitive ion channel MscS C-terminal" evidence="3">
    <location>
        <begin position="23"/>
        <end position="105"/>
    </location>
</feature>
<reference evidence="4 5" key="1">
    <citation type="submission" date="2024-09" db="EMBL/GenBank/DDBJ databases">
        <title>Floridaenema gen nov. (Aerosakkonemataceae, Aerosakkonematales ord. nov., Cyanobacteria) from benthic tropical and subtropical fresh waters, with the description of four new species.</title>
        <authorList>
            <person name="Moretto J.A."/>
            <person name="Berthold D.E."/>
            <person name="Lefler F.W."/>
            <person name="Huang I.-S."/>
            <person name="Laughinghouse H. IV."/>
        </authorList>
    </citation>
    <scope>NUCLEOTIDE SEQUENCE [LARGE SCALE GENOMIC DNA]</scope>
    <source>
        <strain evidence="4 5">BLCC-F154</strain>
    </source>
</reference>
<comment type="caution">
    <text evidence="4">The sequence shown here is derived from an EMBL/GenBank/DDBJ whole genome shotgun (WGS) entry which is preliminary data.</text>
</comment>
<dbReference type="PANTHER" id="PTHR30460:SF0">
    <property type="entry name" value="MODERATE CONDUCTANCE MECHANOSENSITIVE CHANNEL YBIO"/>
    <property type="match status" value="1"/>
</dbReference>
<comment type="subcellular location">
    <subcellularLocation>
        <location evidence="1">Cell membrane</location>
    </subcellularLocation>
</comment>
<evidence type="ECO:0000313" key="5">
    <source>
        <dbReference type="Proteomes" id="UP001576776"/>
    </source>
</evidence>
<evidence type="ECO:0000256" key="1">
    <source>
        <dbReference type="ARBA" id="ARBA00004236"/>
    </source>
</evidence>
<evidence type="ECO:0000256" key="2">
    <source>
        <dbReference type="ARBA" id="ARBA00022475"/>
    </source>
</evidence>
<name>A0ABV4YEC2_9CYAN</name>
<protein>
    <recommendedName>
        <fullName evidence="3">Mechanosensitive ion channel MscS C-terminal domain-containing protein</fullName>
    </recommendedName>
</protein>
<dbReference type="Gene3D" id="3.30.70.100">
    <property type="match status" value="1"/>
</dbReference>
<dbReference type="RefSeq" id="WP_413258628.1">
    <property type="nucleotide sequence ID" value="NZ_JBHFNS010000069.1"/>
</dbReference>
<evidence type="ECO:0000313" key="4">
    <source>
        <dbReference type="EMBL" id="MFB2937107.1"/>
    </source>
</evidence>
<keyword evidence="2" id="KW-1003">Cell membrane</keyword>
<keyword evidence="5" id="KW-1185">Reference proteome</keyword>
<dbReference type="InterPro" id="IPR045276">
    <property type="entry name" value="YbiO_bact"/>
</dbReference>
<keyword evidence="2" id="KW-0472">Membrane</keyword>